<name>A0A183ABR0_9TREM</name>
<dbReference type="PANTHER" id="PTHR13663:SF2">
    <property type="entry name" value="SIMILAR TO RIKEN CDNA 6430548M08"/>
    <property type="match status" value="1"/>
</dbReference>
<feature type="domain" description="SBF1/SBF2" evidence="2">
    <location>
        <begin position="300"/>
        <end position="405"/>
    </location>
</feature>
<dbReference type="InterPro" id="IPR022096">
    <property type="entry name" value="SBF1/SBF2"/>
</dbReference>
<dbReference type="AlphaFoldDB" id="A0A183ABR0"/>
<protein>
    <submittedName>
        <fullName evidence="5">SBF2 domain-containing protein</fullName>
    </submittedName>
</protein>
<dbReference type="Pfam" id="PF12335">
    <property type="entry name" value="SBF2"/>
    <property type="match status" value="1"/>
</dbReference>
<feature type="compositionally biased region" description="Basic and acidic residues" evidence="1">
    <location>
        <begin position="89"/>
        <end position="101"/>
    </location>
</feature>
<feature type="region of interest" description="Disordered" evidence="1">
    <location>
        <begin position="83"/>
        <end position="167"/>
    </location>
</feature>
<evidence type="ECO:0000256" key="1">
    <source>
        <dbReference type="SAM" id="MobiDB-lite"/>
    </source>
</evidence>
<dbReference type="WBParaSite" id="ECPE_0000440701-mRNA-1">
    <property type="protein sequence ID" value="ECPE_0000440701-mRNA-1"/>
    <property type="gene ID" value="ECPE_0000440701"/>
</dbReference>
<feature type="compositionally biased region" description="Polar residues" evidence="1">
    <location>
        <begin position="102"/>
        <end position="119"/>
    </location>
</feature>
<feature type="compositionally biased region" description="Pro residues" evidence="1">
    <location>
        <begin position="155"/>
        <end position="164"/>
    </location>
</feature>
<feature type="compositionally biased region" description="Basic and acidic residues" evidence="1">
    <location>
        <begin position="249"/>
        <end position="259"/>
    </location>
</feature>
<dbReference type="OrthoDB" id="6268344at2759"/>
<keyword evidence="4" id="KW-1185">Reference proteome</keyword>
<dbReference type="EMBL" id="UZAN01041252">
    <property type="protein sequence ID" value="VDP72464.1"/>
    <property type="molecule type" value="Genomic_DNA"/>
</dbReference>
<evidence type="ECO:0000313" key="4">
    <source>
        <dbReference type="Proteomes" id="UP000272942"/>
    </source>
</evidence>
<dbReference type="Proteomes" id="UP000272942">
    <property type="component" value="Unassembled WGS sequence"/>
</dbReference>
<feature type="region of interest" description="Disordered" evidence="1">
    <location>
        <begin position="182"/>
        <end position="259"/>
    </location>
</feature>
<evidence type="ECO:0000313" key="3">
    <source>
        <dbReference type="EMBL" id="VDP72464.1"/>
    </source>
</evidence>
<gene>
    <name evidence="3" type="ORF">ECPE_LOCUS4395</name>
</gene>
<feature type="compositionally biased region" description="Basic and acidic residues" evidence="1">
    <location>
        <begin position="125"/>
        <end position="145"/>
    </location>
</feature>
<sequence>MSFGNFLRRLSFDTEKSHTGPHDAATEGTSSINSIFAAPGKLIESVNVKTGNLVSDLNQKLDLGGKLDSLKHVSVNKFENVVWGTGTGSKDESGHIGEEKTFSSPSKTDSGTASHTNPFDSMGHVTDHAGESSATERRDSQEKAPLRRQSTNAGPRPPRPPPPTAAALSRAMSVDQANIAMNYGKDSKSTKGHPMPGTLEEDEDRTGAPRTRDIEEDDDASSASEYGAYGDKPVYKQDDGQDTSAAKARPTDDLLGKGDEHIEEKGVTEDRVESVINVCVPALINGTWNQVPDRETELQDILTTSIGRTMFVNRIEQESVRTQGQLDTSALPALLDKISLLLTECEDAEDFAPAKKILTVSLLFYVIDPGSPGDRTFLFNYIKSQPIWQSLRFWNACFFQSVQEARAKITDQSG</sequence>
<accession>A0A183ABR0</accession>
<dbReference type="PANTHER" id="PTHR13663">
    <property type="entry name" value="SIMILAR TO RIKEN CDNA 6430548M08"/>
    <property type="match status" value="1"/>
</dbReference>
<evidence type="ECO:0000259" key="2">
    <source>
        <dbReference type="Pfam" id="PF12335"/>
    </source>
</evidence>
<feature type="compositionally biased region" description="Low complexity" evidence="1">
    <location>
        <begin position="221"/>
        <end position="231"/>
    </location>
</feature>
<proteinExistence type="predicted"/>
<organism evidence="5">
    <name type="scientific">Echinostoma caproni</name>
    <dbReference type="NCBI Taxonomy" id="27848"/>
    <lineage>
        <taxon>Eukaryota</taxon>
        <taxon>Metazoa</taxon>
        <taxon>Spiralia</taxon>
        <taxon>Lophotrochozoa</taxon>
        <taxon>Platyhelminthes</taxon>
        <taxon>Trematoda</taxon>
        <taxon>Digenea</taxon>
        <taxon>Plagiorchiida</taxon>
        <taxon>Echinostomata</taxon>
        <taxon>Echinostomatoidea</taxon>
        <taxon>Echinostomatidae</taxon>
        <taxon>Echinostoma</taxon>
    </lineage>
</organism>
<evidence type="ECO:0000313" key="5">
    <source>
        <dbReference type="WBParaSite" id="ECPE_0000440701-mRNA-1"/>
    </source>
</evidence>
<reference evidence="5" key="1">
    <citation type="submission" date="2016-06" db="UniProtKB">
        <authorList>
            <consortium name="WormBaseParasite"/>
        </authorList>
    </citation>
    <scope>IDENTIFICATION</scope>
</reference>
<dbReference type="InterPro" id="IPR039872">
    <property type="entry name" value="KIAA0513"/>
</dbReference>
<reference evidence="3 4" key="2">
    <citation type="submission" date="2018-11" db="EMBL/GenBank/DDBJ databases">
        <authorList>
            <consortium name="Pathogen Informatics"/>
        </authorList>
    </citation>
    <scope>NUCLEOTIDE SEQUENCE [LARGE SCALE GENOMIC DNA]</scope>
    <source>
        <strain evidence="3 4">Egypt</strain>
    </source>
</reference>